<reference evidence="1" key="2">
    <citation type="submission" date="2022-10" db="EMBL/GenBank/DDBJ databases">
        <authorList>
            <person name="Aronson H.S."/>
        </authorList>
    </citation>
    <scope>NUCLEOTIDE SEQUENCE</scope>
    <source>
        <strain evidence="1">RS19-109</strain>
    </source>
</reference>
<dbReference type="Pfam" id="PF10987">
    <property type="entry name" value="DUF2806"/>
    <property type="match status" value="1"/>
</dbReference>
<dbReference type="RefSeq" id="WP_307634034.1">
    <property type="nucleotide sequence ID" value="NZ_JAPHEH010000001.1"/>
</dbReference>
<reference evidence="1" key="1">
    <citation type="journal article" date="2022" name="bioRxiv">
        <title>Thiovibrio frasassiensisgen. nov., sp. nov., an autotrophic, elemental sulfur disproportionating bacterium isolated from sulfidic karst sediment, and proposal of Thiovibrionaceae fam. nov.</title>
        <authorList>
            <person name="Aronson H."/>
            <person name="Thomas C."/>
            <person name="Bhattacharyya M."/>
            <person name="Eckstein S."/>
            <person name="Jensen S."/>
            <person name="Barco R."/>
            <person name="Macalady J."/>
            <person name="Amend J."/>
        </authorList>
    </citation>
    <scope>NUCLEOTIDE SEQUENCE</scope>
    <source>
        <strain evidence="1">RS19-109</strain>
    </source>
</reference>
<dbReference type="InterPro" id="IPR021254">
    <property type="entry name" value="DUF2806"/>
</dbReference>
<evidence type="ECO:0000313" key="1">
    <source>
        <dbReference type="EMBL" id="MDG4477069.1"/>
    </source>
</evidence>
<dbReference type="Proteomes" id="UP001154240">
    <property type="component" value="Unassembled WGS sequence"/>
</dbReference>
<dbReference type="EMBL" id="JAPHEH010000001">
    <property type="protein sequence ID" value="MDG4477069.1"/>
    <property type="molecule type" value="Genomic_DNA"/>
</dbReference>
<comment type="caution">
    <text evidence="1">The sequence shown here is derived from an EMBL/GenBank/DDBJ whole genome shotgun (WGS) entry which is preliminary data.</text>
</comment>
<accession>A0A9X4RMR8</accession>
<sequence length="332" mass="37143">MDIKDAAGLSEPLRKLIEVCAEGIGAIARPWLIRRDAKALVDAQATLEKANLLVASADLATTGSQIAVRVEYREAKRHRNLCAVVSEAKKTMPNEVSEQSVDSDWIARFFSYAEDVSNEEMQRLWGRLLSGEVSRPGSFSMRALELTRSLSSEEASIFHVLCNYSLGGDCVFSMDEPLVNFKRKSTEFAIGSKEDEWEDFYVGAGITRPQFTLLEEIGLLSSAWGTVRTWKSGPDPAATVLVWRRGDQCLGIRNESPTEDGWSFTVPTIELTHIARQLNSVFDRSPFHDSHLRQLVKSFERHGLKCQLGTFRLNPDAGEKQWLMTDIDANAK</sequence>
<dbReference type="AlphaFoldDB" id="A0A9X4RMR8"/>
<gene>
    <name evidence="1" type="ORF">OLX77_12985</name>
</gene>
<name>A0A9X4RMR8_9BACT</name>
<evidence type="ECO:0000313" key="2">
    <source>
        <dbReference type="Proteomes" id="UP001154240"/>
    </source>
</evidence>
<proteinExistence type="predicted"/>
<keyword evidence="2" id="KW-1185">Reference proteome</keyword>
<protein>
    <submittedName>
        <fullName evidence="1">DUF2806 domain-containing protein</fullName>
    </submittedName>
</protein>
<organism evidence="1 2">
    <name type="scientific">Thiovibrio frasassiensis</name>
    <dbReference type="NCBI Taxonomy" id="2984131"/>
    <lineage>
        <taxon>Bacteria</taxon>
        <taxon>Pseudomonadati</taxon>
        <taxon>Thermodesulfobacteriota</taxon>
        <taxon>Desulfobulbia</taxon>
        <taxon>Desulfobulbales</taxon>
        <taxon>Thiovibrionaceae</taxon>
        <taxon>Thiovibrio</taxon>
    </lineage>
</organism>